<dbReference type="InterPro" id="IPR025528">
    <property type="entry name" value="BrnA_antitoxin"/>
</dbReference>
<protein>
    <recommendedName>
        <fullName evidence="4">BrnA antitoxin family protein</fullName>
    </recommendedName>
</protein>
<organism evidence="2 3">
    <name type="scientific">Allochromatium tepidum</name>
    <dbReference type="NCBI Taxonomy" id="553982"/>
    <lineage>
        <taxon>Bacteria</taxon>
        <taxon>Pseudomonadati</taxon>
        <taxon>Pseudomonadota</taxon>
        <taxon>Gammaproteobacteria</taxon>
        <taxon>Chromatiales</taxon>
        <taxon>Chromatiaceae</taxon>
        <taxon>Allochromatium</taxon>
    </lineage>
</organism>
<evidence type="ECO:0008006" key="4">
    <source>
        <dbReference type="Google" id="ProtNLM"/>
    </source>
</evidence>
<reference evidence="2 3" key="1">
    <citation type="submission" date="2021-04" db="EMBL/GenBank/DDBJ databases">
        <title>Complete genome sequencing of Allochromatium tepidum strain NZ.</title>
        <authorList>
            <person name="Tsukatani Y."/>
            <person name="Mori H."/>
        </authorList>
    </citation>
    <scope>NUCLEOTIDE SEQUENCE [LARGE SCALE GENOMIC DNA]</scope>
    <source>
        <strain evidence="2 3">NZ</strain>
    </source>
</reference>
<evidence type="ECO:0000256" key="1">
    <source>
        <dbReference type="SAM" id="MobiDB-lite"/>
    </source>
</evidence>
<evidence type="ECO:0000313" key="2">
    <source>
        <dbReference type="EMBL" id="BCU07502.1"/>
    </source>
</evidence>
<sequence length="94" mass="10605">MIDAAPEMVSFDPDSPPTRPDDWKEALFVPGGGYPAVKAALEQRRRTRGPQKTPKKVPTTIRFDADVLQGLRATGKGWQTRVNEAMREWLERRG</sequence>
<name>A0ABN6GDG0_9GAMM</name>
<dbReference type="EMBL" id="AP024563">
    <property type="protein sequence ID" value="BCU07502.1"/>
    <property type="molecule type" value="Genomic_DNA"/>
</dbReference>
<dbReference type="Proteomes" id="UP000680679">
    <property type="component" value="Chromosome"/>
</dbReference>
<dbReference type="Pfam" id="PF14384">
    <property type="entry name" value="BrnA_antitoxin"/>
    <property type="match status" value="1"/>
</dbReference>
<feature type="region of interest" description="Disordered" evidence="1">
    <location>
        <begin position="1"/>
        <end position="20"/>
    </location>
</feature>
<accession>A0ABN6GDG0</accession>
<gene>
    <name evidence="2" type="ORF">Atep_21790</name>
</gene>
<dbReference type="RefSeq" id="WP_213378600.1">
    <property type="nucleotide sequence ID" value="NZ_AP024563.1"/>
</dbReference>
<proteinExistence type="predicted"/>
<keyword evidence="3" id="KW-1185">Reference proteome</keyword>
<evidence type="ECO:0000313" key="3">
    <source>
        <dbReference type="Proteomes" id="UP000680679"/>
    </source>
</evidence>